<dbReference type="PANTHER" id="PTHR24056:SF508">
    <property type="entry name" value="CYCLIN-DEPENDENT KINASE 10"/>
    <property type="match status" value="1"/>
</dbReference>
<keyword evidence="6" id="KW-0067">ATP-binding</keyword>
<keyword evidence="4" id="KW-0547">Nucleotide-binding</keyword>
<dbReference type="InterPro" id="IPR000719">
    <property type="entry name" value="Prot_kinase_dom"/>
</dbReference>
<dbReference type="InterPro" id="IPR008271">
    <property type="entry name" value="Ser/Thr_kinase_AS"/>
</dbReference>
<feature type="region of interest" description="Disordered" evidence="7">
    <location>
        <begin position="36"/>
        <end position="152"/>
    </location>
</feature>
<evidence type="ECO:0000313" key="9">
    <source>
        <dbReference type="EMBL" id="CAB3408244.1"/>
    </source>
</evidence>
<evidence type="ECO:0000256" key="7">
    <source>
        <dbReference type="SAM" id="MobiDB-lite"/>
    </source>
</evidence>
<keyword evidence="10" id="KW-1185">Reference proteome</keyword>
<dbReference type="InterPro" id="IPR050108">
    <property type="entry name" value="CDK"/>
</dbReference>
<feature type="compositionally biased region" description="Basic and acidic residues" evidence="7">
    <location>
        <begin position="93"/>
        <end position="119"/>
    </location>
</feature>
<evidence type="ECO:0000256" key="6">
    <source>
        <dbReference type="ARBA" id="ARBA00022840"/>
    </source>
</evidence>
<evidence type="ECO:0000256" key="3">
    <source>
        <dbReference type="ARBA" id="ARBA00022679"/>
    </source>
</evidence>
<dbReference type="AlphaFoldDB" id="A0A8S1F325"/>
<feature type="compositionally biased region" description="Basic and acidic residues" evidence="7">
    <location>
        <begin position="129"/>
        <end position="138"/>
    </location>
</feature>
<dbReference type="InterPro" id="IPR011009">
    <property type="entry name" value="Kinase-like_dom_sf"/>
</dbReference>
<keyword evidence="2" id="KW-0723">Serine/threonine-protein kinase</keyword>
<dbReference type="PROSITE" id="PS00108">
    <property type="entry name" value="PROTEIN_KINASE_ST"/>
    <property type="match status" value="1"/>
</dbReference>
<dbReference type="GO" id="GO:0007346">
    <property type="term" value="P:regulation of mitotic cell cycle"/>
    <property type="evidence" value="ECO:0007669"/>
    <property type="project" value="TreeGrafter"/>
</dbReference>
<evidence type="ECO:0000259" key="8">
    <source>
        <dbReference type="PROSITE" id="PS50011"/>
    </source>
</evidence>
<gene>
    <name evidence="9" type="ORF">CBOVIS_LOCUS10045</name>
</gene>
<dbReference type="GO" id="GO:0005524">
    <property type="term" value="F:ATP binding"/>
    <property type="evidence" value="ECO:0007669"/>
    <property type="project" value="UniProtKB-KW"/>
</dbReference>
<evidence type="ECO:0000256" key="5">
    <source>
        <dbReference type="ARBA" id="ARBA00022777"/>
    </source>
</evidence>
<keyword evidence="5" id="KW-0418">Kinase</keyword>
<dbReference type="PANTHER" id="PTHR24056">
    <property type="entry name" value="CELL DIVISION PROTEIN KINASE"/>
    <property type="match status" value="1"/>
</dbReference>
<comment type="similarity">
    <text evidence="1">Belongs to the protein kinase superfamily. CMGC Ser/Thr protein kinase family. CDC2/CDKX subfamily.</text>
</comment>
<comment type="caution">
    <text evidence="9">The sequence shown here is derived from an EMBL/GenBank/DDBJ whole genome shotgun (WGS) entry which is preliminary data.</text>
</comment>
<accession>A0A8S1F325</accession>
<dbReference type="Gene3D" id="3.30.200.20">
    <property type="entry name" value="Phosphorylase Kinase, domain 1"/>
    <property type="match status" value="1"/>
</dbReference>
<dbReference type="SUPFAM" id="SSF56112">
    <property type="entry name" value="Protein kinase-like (PK-like)"/>
    <property type="match status" value="1"/>
</dbReference>
<name>A0A8S1F325_9PELO</name>
<organism evidence="9 10">
    <name type="scientific">Caenorhabditis bovis</name>
    <dbReference type="NCBI Taxonomy" id="2654633"/>
    <lineage>
        <taxon>Eukaryota</taxon>
        <taxon>Metazoa</taxon>
        <taxon>Ecdysozoa</taxon>
        <taxon>Nematoda</taxon>
        <taxon>Chromadorea</taxon>
        <taxon>Rhabditida</taxon>
        <taxon>Rhabditina</taxon>
        <taxon>Rhabditomorpha</taxon>
        <taxon>Rhabditoidea</taxon>
        <taxon>Rhabditidae</taxon>
        <taxon>Peloderinae</taxon>
        <taxon>Caenorhabditis</taxon>
    </lineage>
</organism>
<keyword evidence="3" id="KW-0808">Transferase</keyword>
<dbReference type="EMBL" id="CADEPM010000007">
    <property type="protein sequence ID" value="CAB3408244.1"/>
    <property type="molecule type" value="Genomic_DNA"/>
</dbReference>
<dbReference type="PROSITE" id="PS50011">
    <property type="entry name" value="PROTEIN_KINASE_DOM"/>
    <property type="match status" value="1"/>
</dbReference>
<dbReference type="OrthoDB" id="1732493at2759"/>
<dbReference type="SMART" id="SM00220">
    <property type="entry name" value="S_TKc"/>
    <property type="match status" value="1"/>
</dbReference>
<evidence type="ECO:0000256" key="2">
    <source>
        <dbReference type="ARBA" id="ARBA00022527"/>
    </source>
</evidence>
<protein>
    <recommendedName>
        <fullName evidence="8">Protein kinase domain-containing protein</fullName>
    </recommendedName>
</protein>
<dbReference type="GO" id="GO:0005634">
    <property type="term" value="C:nucleus"/>
    <property type="evidence" value="ECO:0007669"/>
    <property type="project" value="TreeGrafter"/>
</dbReference>
<dbReference type="Gene3D" id="1.10.510.10">
    <property type="entry name" value="Transferase(Phosphotransferase) domain 1"/>
    <property type="match status" value="1"/>
</dbReference>
<dbReference type="FunFam" id="1.10.510.10:FF:000624">
    <property type="entry name" value="Mitogen-activated protein kinase"/>
    <property type="match status" value="1"/>
</dbReference>
<feature type="compositionally biased region" description="Basic and acidic residues" evidence="7">
    <location>
        <begin position="54"/>
        <end position="69"/>
    </location>
</feature>
<evidence type="ECO:0000256" key="1">
    <source>
        <dbReference type="ARBA" id="ARBA00006485"/>
    </source>
</evidence>
<evidence type="ECO:0000313" key="10">
    <source>
        <dbReference type="Proteomes" id="UP000494206"/>
    </source>
</evidence>
<dbReference type="GO" id="GO:0004674">
    <property type="term" value="F:protein serine/threonine kinase activity"/>
    <property type="evidence" value="ECO:0007669"/>
    <property type="project" value="UniProtKB-KW"/>
</dbReference>
<proteinExistence type="inferred from homology"/>
<evidence type="ECO:0000256" key="4">
    <source>
        <dbReference type="ARBA" id="ARBA00022741"/>
    </source>
</evidence>
<dbReference type="Proteomes" id="UP000494206">
    <property type="component" value="Unassembled WGS sequence"/>
</dbReference>
<sequence length="517" mass="61603">MYYLTKGIETPVMFINPSQEFTDMLETMRNVLTDGHKNSRFNDADMPSVGQLQKPEKRAEWDEVYKKESQPNSHNQQKGERNNGGYQRNMRNGRREDYRKDFNERSSNHRQNDYNDHRRWNQNFGQSSHFREPQEHYGDQNTFYGGDANSRFSHQYEDNRKCKQQRNNGRQWKNYCDEEPYDDVMQRLSIEQAPSTSRNRGFAYENSVQPNYEQNRHQHFQQPFYPRENRSNRNFNRSRPQYEHRKEYHNNADRRQYFQSTENVAIKETPYDERYERELEILQNCSHENIVQLMGSHQAPKSSDRILEMEYVDSNLEFLIQDKCLDQEMIRHFMFQILNGLEYLHSLDIMHRDIKPENLLIHRETGNLKICDFNISRKFVENVEMTPQTVTLFYRPIEVLLDCKSYTPAIDIWSTACVFAEMYTCNPIFQGFSEVAVICAIIDVLGTPNTSNWPEIDTMPSMEFITLKEQPENRLQKTVSEAPPVAIDLMLKMLRFDPKQRIRAADAKTHEFFSSPN</sequence>
<reference evidence="9 10" key="1">
    <citation type="submission" date="2020-04" db="EMBL/GenBank/DDBJ databases">
        <authorList>
            <person name="Laetsch R D."/>
            <person name="Stevens L."/>
            <person name="Kumar S."/>
            <person name="Blaxter L. M."/>
        </authorList>
    </citation>
    <scope>NUCLEOTIDE SEQUENCE [LARGE SCALE GENOMIC DNA]</scope>
</reference>
<feature type="domain" description="Protein kinase" evidence="8">
    <location>
        <begin position="224"/>
        <end position="513"/>
    </location>
</feature>
<dbReference type="Pfam" id="PF00069">
    <property type="entry name" value="Pkinase"/>
    <property type="match status" value="1"/>
</dbReference>